<dbReference type="InterPro" id="IPR042099">
    <property type="entry name" value="ANL_N_sf"/>
</dbReference>
<feature type="domain" description="AMP-dependent synthetase/ligase" evidence="7">
    <location>
        <begin position="65"/>
        <end position="446"/>
    </location>
</feature>
<dbReference type="FunFam" id="3.30.300.30:FF:000008">
    <property type="entry name" value="2,3-dihydroxybenzoate-AMP ligase"/>
    <property type="match status" value="1"/>
</dbReference>
<evidence type="ECO:0000256" key="1">
    <source>
        <dbReference type="ARBA" id="ARBA00006432"/>
    </source>
</evidence>
<dbReference type="NCBIfam" id="NF005426">
    <property type="entry name" value="PRK07008.1"/>
    <property type="match status" value="1"/>
</dbReference>
<evidence type="ECO:0000259" key="8">
    <source>
        <dbReference type="Pfam" id="PF13193"/>
    </source>
</evidence>
<dbReference type="InterPro" id="IPR020845">
    <property type="entry name" value="AMP-binding_CS"/>
</dbReference>
<evidence type="ECO:0000313" key="10">
    <source>
        <dbReference type="Proteomes" id="UP000001930"/>
    </source>
</evidence>
<dbReference type="InterPro" id="IPR000873">
    <property type="entry name" value="AMP-dep_synth/lig_dom"/>
</dbReference>
<proteinExistence type="inferred from homology"/>
<accession>Q2SWN7</accession>
<keyword evidence="2 9" id="KW-0436">Ligase</keyword>
<dbReference type="GO" id="GO:0006631">
    <property type="term" value="P:fatty acid metabolic process"/>
    <property type="evidence" value="ECO:0007669"/>
    <property type="project" value="UniProtKB-KW"/>
</dbReference>
<dbReference type="CDD" id="cd12119">
    <property type="entry name" value="ttLC_FACS_AlkK_like"/>
    <property type="match status" value="1"/>
</dbReference>
<organism evidence="9 10">
    <name type="scientific">Burkholderia thailandensis (strain ATCC 700388 / DSM 13276 / CCUG 48851 / CIP 106301 / E264)</name>
    <dbReference type="NCBI Taxonomy" id="271848"/>
    <lineage>
        <taxon>Bacteria</taxon>
        <taxon>Pseudomonadati</taxon>
        <taxon>Pseudomonadota</taxon>
        <taxon>Betaproteobacteria</taxon>
        <taxon>Burkholderiales</taxon>
        <taxon>Burkholderiaceae</taxon>
        <taxon>Burkholderia</taxon>
        <taxon>pseudomallei group</taxon>
    </lineage>
</organism>
<dbReference type="Gene3D" id="3.30.300.30">
    <property type="match status" value="1"/>
</dbReference>
<evidence type="ECO:0000256" key="3">
    <source>
        <dbReference type="ARBA" id="ARBA00022723"/>
    </source>
</evidence>
<protein>
    <submittedName>
        <fullName evidence="9">Medium-chain-fatty-acid--CoA ligase</fullName>
    </submittedName>
</protein>
<keyword evidence="4" id="KW-0276">Fatty acid metabolism</keyword>
<feature type="compositionally biased region" description="Basic residues" evidence="6">
    <location>
        <begin position="15"/>
        <end position="28"/>
    </location>
</feature>
<feature type="region of interest" description="Disordered" evidence="6">
    <location>
        <begin position="11"/>
        <end position="46"/>
    </location>
</feature>
<evidence type="ECO:0000256" key="5">
    <source>
        <dbReference type="ARBA" id="ARBA00023098"/>
    </source>
</evidence>
<comment type="similarity">
    <text evidence="1">Belongs to the ATP-dependent AMP-binding enzyme family.</text>
</comment>
<dbReference type="SUPFAM" id="SSF56801">
    <property type="entry name" value="Acetyl-CoA synthetase-like"/>
    <property type="match status" value="1"/>
</dbReference>
<evidence type="ECO:0000256" key="4">
    <source>
        <dbReference type="ARBA" id="ARBA00022832"/>
    </source>
</evidence>
<dbReference type="GO" id="GO:0046872">
    <property type="term" value="F:metal ion binding"/>
    <property type="evidence" value="ECO:0007669"/>
    <property type="project" value="UniProtKB-KW"/>
</dbReference>
<dbReference type="GO" id="GO:0016874">
    <property type="term" value="F:ligase activity"/>
    <property type="evidence" value="ECO:0007669"/>
    <property type="project" value="UniProtKB-KW"/>
</dbReference>
<evidence type="ECO:0000313" key="9">
    <source>
        <dbReference type="EMBL" id="ABC38421.1"/>
    </source>
</evidence>
<dbReference type="PANTHER" id="PTHR43859:SF4">
    <property type="entry name" value="BUTANOATE--COA LIGASE AAE1-RELATED"/>
    <property type="match status" value="1"/>
</dbReference>
<dbReference type="Pfam" id="PF13193">
    <property type="entry name" value="AMP-binding_C"/>
    <property type="match status" value="1"/>
</dbReference>
<keyword evidence="5" id="KW-0443">Lipid metabolism</keyword>
<sequence>MLLTGKLADIVSPRRAGRSKPPARRRAVCSRPYRTNTSGRRKTMGKPLLGQMMDMPLLVSSLIAHAARHAGDVEIVSRRVEGDIHRYTYRDCEARSKRLAQALTRLGVGVGDRIGTLAWNGYRHVEAYYGISGMGAVCHTINPRLFPEQIAYIVNHAEDRYVLFDLTFAPLVDQLAPQCPNVKGWIAMTDDAHLPRGATPYLCYETLVGAQDGDYAWPLLDERQASSLCYTSGTTGHPKGALYSHRSTVLHAYGAALPDAMGLSSRDAALPVVPMFHVNAWGLPYTAALTGTKLVLPGKDLDGKSLYELIESERVTFSAGVPTVWLGLLAYMREAGVRFSTLDRTVIGGSACPPSMLETFEDVYDVRVIHAWGMTELSPLGTLSKLNWAQSQRSVDEQRRLLEKQGRVIYGIDMRIVGDDGRELPWDGVAFGDLQVCGPWVIDRYFGIDASPLVDGWFPTGDVATIDADGFLQITDRSKDVIKSGGEWISSIDVENVAVAHPAVAEAACIACAHPKWTERPLLVVVKRAGMDVTRGELLAFYDGKVAKWWIPDDVVFVDALPHTATGKLQKLKLREQFRDHVLPTAVDA</sequence>
<dbReference type="AlphaFoldDB" id="Q2SWN7"/>
<dbReference type="Proteomes" id="UP000001930">
    <property type="component" value="Chromosome I"/>
</dbReference>
<dbReference type="BRENDA" id="6.2.1.44">
    <property type="organism ID" value="8156"/>
</dbReference>
<gene>
    <name evidence="9" type="ordered locus">BTH_I2141</name>
</gene>
<name>Q2SWN7_BURTA</name>
<dbReference type="HOGENOM" id="CLU_000022_59_5_4"/>
<evidence type="ECO:0000256" key="2">
    <source>
        <dbReference type="ARBA" id="ARBA00022598"/>
    </source>
</evidence>
<keyword evidence="3" id="KW-0479">Metal-binding</keyword>
<dbReference type="EMBL" id="CP000086">
    <property type="protein sequence ID" value="ABC38421.1"/>
    <property type="molecule type" value="Genomic_DNA"/>
</dbReference>
<evidence type="ECO:0000256" key="6">
    <source>
        <dbReference type="SAM" id="MobiDB-lite"/>
    </source>
</evidence>
<feature type="domain" description="AMP-binding enzyme C-terminal" evidence="8">
    <location>
        <begin position="494"/>
        <end position="568"/>
    </location>
</feature>
<reference evidence="9 10" key="1">
    <citation type="journal article" date="2005" name="BMC Genomics">
        <title>Bacterial genome adaptation to niches: divergence of the potential virulence genes in three Burkholderia species of different survival strategies.</title>
        <authorList>
            <person name="Kim H.S."/>
            <person name="Schell M.A."/>
            <person name="Yu Y."/>
            <person name="Ulrich R.L."/>
            <person name="Sarria S.H."/>
            <person name="Nierman W.C."/>
            <person name="DeShazer D."/>
        </authorList>
    </citation>
    <scope>NUCLEOTIDE SEQUENCE [LARGE SCALE GENOMIC DNA]</scope>
    <source>
        <strain evidence="10">ATCC 700388 / DSM 13276 / CCUG 48851 / CIP 106301 / E264</strain>
    </source>
</reference>
<dbReference type="Pfam" id="PF00501">
    <property type="entry name" value="AMP-binding"/>
    <property type="match status" value="1"/>
</dbReference>
<keyword evidence="10" id="KW-1185">Reference proteome</keyword>
<dbReference type="Gene3D" id="3.40.50.12780">
    <property type="entry name" value="N-terminal domain of ligase-like"/>
    <property type="match status" value="1"/>
</dbReference>
<dbReference type="PANTHER" id="PTHR43859">
    <property type="entry name" value="ACYL-ACTIVATING ENZYME"/>
    <property type="match status" value="1"/>
</dbReference>
<dbReference type="NCBIfam" id="NF004674">
    <property type="entry name" value="PRK06018.1"/>
    <property type="match status" value="1"/>
</dbReference>
<dbReference type="KEGG" id="bte:BTH_I2141"/>
<dbReference type="PROSITE" id="PS00455">
    <property type="entry name" value="AMP_BINDING"/>
    <property type="match status" value="1"/>
</dbReference>
<dbReference type="NCBIfam" id="NF004837">
    <property type="entry name" value="PRK06187.1"/>
    <property type="match status" value="1"/>
</dbReference>
<dbReference type="InterPro" id="IPR025110">
    <property type="entry name" value="AMP-bd_C"/>
</dbReference>
<dbReference type="InterPro" id="IPR045851">
    <property type="entry name" value="AMP-bd_C_sf"/>
</dbReference>
<evidence type="ECO:0000259" key="7">
    <source>
        <dbReference type="Pfam" id="PF00501"/>
    </source>
</evidence>